<dbReference type="AlphaFoldDB" id="A0A1E3JYE4"/>
<comment type="caution">
    <text evidence="2">The sequence shown here is derived from an EMBL/GenBank/DDBJ whole genome shotgun (WGS) entry which is preliminary data.</text>
</comment>
<evidence type="ECO:0000313" key="2">
    <source>
        <dbReference type="EMBL" id="ODO05227.1"/>
    </source>
</evidence>
<accession>A0A1E3JYE4</accession>
<feature type="signal peptide" evidence="1">
    <location>
        <begin position="1"/>
        <end position="24"/>
    </location>
</feature>
<dbReference type="OrthoDB" id="2566935at2759"/>
<dbReference type="RefSeq" id="XP_019033882.1">
    <property type="nucleotide sequence ID" value="XM_019174075.1"/>
</dbReference>
<reference evidence="2 3" key="1">
    <citation type="submission" date="2016-06" db="EMBL/GenBank/DDBJ databases">
        <title>Evolution of pathogenesis and genome organization in the Tremellales.</title>
        <authorList>
            <person name="Cuomo C."/>
            <person name="Litvintseva A."/>
            <person name="Heitman J."/>
            <person name="Chen Y."/>
            <person name="Sun S."/>
            <person name="Springer D."/>
            <person name="Dromer F."/>
            <person name="Young S."/>
            <person name="Zeng Q."/>
            <person name="Chapman S."/>
            <person name="Gujja S."/>
            <person name="Saif S."/>
            <person name="Birren B."/>
        </authorList>
    </citation>
    <scope>NUCLEOTIDE SEQUENCE [LARGE SCALE GENOMIC DNA]</scope>
    <source>
        <strain evidence="2 3">CBS 7118</strain>
    </source>
</reference>
<sequence>MLTFSNLLLILAIAIFSLLSSTLAAPIEHEPEILQPKSFITQESNAYPPLRFLTRFRSHIPPDTKVQLKWAGGSGEGVEVYYIPQWPGQEDYAPIDILPPTKDTTSYVWHTPSQNAYPEGTTFIVGINDVIPNIGAVWYDITGLLSFRK</sequence>
<keyword evidence="1" id="KW-0732">Signal</keyword>
<protein>
    <submittedName>
        <fullName evidence="2">Uncharacterized protein</fullName>
    </submittedName>
</protein>
<evidence type="ECO:0000256" key="1">
    <source>
        <dbReference type="SAM" id="SignalP"/>
    </source>
</evidence>
<gene>
    <name evidence="2" type="ORF">L198_01917</name>
</gene>
<feature type="chain" id="PRO_5009130628" evidence="1">
    <location>
        <begin position="25"/>
        <end position="149"/>
    </location>
</feature>
<evidence type="ECO:0000313" key="3">
    <source>
        <dbReference type="Proteomes" id="UP000094819"/>
    </source>
</evidence>
<keyword evidence="3" id="KW-1185">Reference proteome</keyword>
<proteinExistence type="predicted"/>
<dbReference type="EMBL" id="AWGH01000004">
    <property type="protein sequence ID" value="ODO05227.1"/>
    <property type="molecule type" value="Genomic_DNA"/>
</dbReference>
<organism evidence="2 3">
    <name type="scientific">Cryptococcus wingfieldii CBS 7118</name>
    <dbReference type="NCBI Taxonomy" id="1295528"/>
    <lineage>
        <taxon>Eukaryota</taxon>
        <taxon>Fungi</taxon>
        <taxon>Dikarya</taxon>
        <taxon>Basidiomycota</taxon>
        <taxon>Agaricomycotina</taxon>
        <taxon>Tremellomycetes</taxon>
        <taxon>Tremellales</taxon>
        <taxon>Cryptococcaceae</taxon>
        <taxon>Cryptococcus</taxon>
    </lineage>
</organism>
<dbReference type="Proteomes" id="UP000094819">
    <property type="component" value="Unassembled WGS sequence"/>
</dbReference>
<name>A0A1E3JYE4_9TREE</name>
<dbReference type="GeneID" id="30191130"/>